<dbReference type="RefSeq" id="WP_005541823.1">
    <property type="nucleotide sequence ID" value="NZ_JH378838.1"/>
</dbReference>
<protein>
    <recommendedName>
        <fullName evidence="6">Penicillinase repressor</fullName>
    </recommendedName>
</protein>
<evidence type="ECO:0000313" key="5">
    <source>
        <dbReference type="Proteomes" id="UP000003011"/>
    </source>
</evidence>
<dbReference type="SUPFAM" id="SSF46785">
    <property type="entry name" value="Winged helix' DNA-binding domain"/>
    <property type="match status" value="1"/>
</dbReference>
<dbReference type="GO" id="GO:0045892">
    <property type="term" value="P:negative regulation of DNA-templated transcription"/>
    <property type="evidence" value="ECO:0007669"/>
    <property type="project" value="InterPro"/>
</dbReference>
<dbReference type="InterPro" id="IPR005650">
    <property type="entry name" value="BlaI_family"/>
</dbReference>
<evidence type="ECO:0000256" key="2">
    <source>
        <dbReference type="ARBA" id="ARBA00023125"/>
    </source>
</evidence>
<evidence type="ECO:0000256" key="3">
    <source>
        <dbReference type="ARBA" id="ARBA00023163"/>
    </source>
</evidence>
<proteinExistence type="predicted"/>
<keyword evidence="2" id="KW-0238">DNA-binding</keyword>
<evidence type="ECO:0000313" key="4">
    <source>
        <dbReference type="EMBL" id="EHI54873.1"/>
    </source>
</evidence>
<keyword evidence="5" id="KW-1185">Reference proteome</keyword>
<dbReference type="AlphaFoldDB" id="G5GK87"/>
<dbReference type="HOGENOM" id="CLU_3080738_0_0_9"/>
<dbReference type="InterPro" id="IPR036390">
    <property type="entry name" value="WH_DNA-bd_sf"/>
</dbReference>
<dbReference type="Gene3D" id="1.10.4040.10">
    <property type="entry name" value="Penicillinase repressor domain"/>
    <property type="match status" value="1"/>
</dbReference>
<evidence type="ECO:0000256" key="1">
    <source>
        <dbReference type="ARBA" id="ARBA00023015"/>
    </source>
</evidence>
<comment type="caution">
    <text evidence="4">The sequence shown here is derived from an EMBL/GenBank/DDBJ whole genome shotgun (WGS) entry which is preliminary data.</text>
</comment>
<keyword evidence="1" id="KW-0805">Transcription regulation</keyword>
<dbReference type="GO" id="GO:0003677">
    <property type="term" value="F:DNA binding"/>
    <property type="evidence" value="ECO:0007669"/>
    <property type="project" value="UniProtKB-KW"/>
</dbReference>
<dbReference type="STRING" id="679200.HMPREF9333_01978"/>
<dbReference type="Pfam" id="PF03965">
    <property type="entry name" value="Penicillinase_R"/>
    <property type="match status" value="1"/>
</dbReference>
<dbReference type="EMBL" id="ACZL01000034">
    <property type="protein sequence ID" value="EHI54873.1"/>
    <property type="molecule type" value="Genomic_DNA"/>
</dbReference>
<gene>
    <name evidence="4" type="ORF">HMPREF9333_01978</name>
</gene>
<name>G5GK87_9FIRM</name>
<dbReference type="Proteomes" id="UP000003011">
    <property type="component" value="Unassembled WGS sequence"/>
</dbReference>
<keyword evidence="3" id="KW-0804">Transcription</keyword>
<organism evidence="4 5">
    <name type="scientific">Johnsonella ignava ATCC 51276</name>
    <dbReference type="NCBI Taxonomy" id="679200"/>
    <lineage>
        <taxon>Bacteria</taxon>
        <taxon>Bacillati</taxon>
        <taxon>Bacillota</taxon>
        <taxon>Clostridia</taxon>
        <taxon>Lachnospirales</taxon>
        <taxon>Lachnospiraceae</taxon>
        <taxon>Johnsonella</taxon>
    </lineage>
</organism>
<accession>G5GK87</accession>
<sequence>MPKEKVQIAETNEFIDKMFDGSIDKMFAALIGNKQLSEKQIEKLKNLIKNLE</sequence>
<reference evidence="4 5" key="1">
    <citation type="submission" date="2011-08" db="EMBL/GenBank/DDBJ databases">
        <title>The Genome Sequence of Johnsonella ignava ATCC 51276.</title>
        <authorList>
            <consortium name="The Broad Institute Genome Sequencing Platform"/>
            <person name="Earl A."/>
            <person name="Ward D."/>
            <person name="Feldgarden M."/>
            <person name="Gevers D."/>
            <person name="Izard J."/>
            <person name="Blanton J.M."/>
            <person name="Baranova O.V."/>
            <person name="Dewhirst F.E."/>
            <person name="Young S.K."/>
            <person name="Zeng Q."/>
            <person name="Gargeya S."/>
            <person name="Fitzgerald M."/>
            <person name="Haas B."/>
            <person name="Abouelleil A."/>
            <person name="Alvarado L."/>
            <person name="Arachchi H.M."/>
            <person name="Berlin A."/>
            <person name="Brown A."/>
            <person name="Chapman S.B."/>
            <person name="Chen Z."/>
            <person name="Dunbar C."/>
            <person name="Freedman E."/>
            <person name="Gearin G."/>
            <person name="Gellesch M."/>
            <person name="Goldberg J."/>
            <person name="Griggs A."/>
            <person name="Gujja S."/>
            <person name="Heiman D."/>
            <person name="Howarth C."/>
            <person name="Larson L."/>
            <person name="Lui A."/>
            <person name="MacDonald P.J.P."/>
            <person name="Montmayeur A."/>
            <person name="Murphy C."/>
            <person name="Neiman D."/>
            <person name="Pearson M."/>
            <person name="Priest M."/>
            <person name="Roberts A."/>
            <person name="Saif S."/>
            <person name="Shea T."/>
            <person name="Shenoy N."/>
            <person name="Sisk P."/>
            <person name="Stolte C."/>
            <person name="Sykes S."/>
            <person name="Wortman J."/>
            <person name="Nusbaum C."/>
            <person name="Birren B."/>
        </authorList>
    </citation>
    <scope>NUCLEOTIDE SEQUENCE [LARGE SCALE GENOMIC DNA]</scope>
    <source>
        <strain evidence="4 5">ATCC 51276</strain>
    </source>
</reference>
<evidence type="ECO:0008006" key="6">
    <source>
        <dbReference type="Google" id="ProtNLM"/>
    </source>
</evidence>